<name>A0AAW2GZ91_9HYME</name>
<comment type="caution">
    <text evidence="1">The sequence shown here is derived from an EMBL/GenBank/DDBJ whole genome shotgun (WGS) entry which is preliminary data.</text>
</comment>
<keyword evidence="2" id="KW-1185">Reference proteome</keyword>
<organism evidence="1 2">
    <name type="scientific">Cardiocondyla obscurior</name>
    <dbReference type="NCBI Taxonomy" id="286306"/>
    <lineage>
        <taxon>Eukaryota</taxon>
        <taxon>Metazoa</taxon>
        <taxon>Ecdysozoa</taxon>
        <taxon>Arthropoda</taxon>
        <taxon>Hexapoda</taxon>
        <taxon>Insecta</taxon>
        <taxon>Pterygota</taxon>
        <taxon>Neoptera</taxon>
        <taxon>Endopterygota</taxon>
        <taxon>Hymenoptera</taxon>
        <taxon>Apocrita</taxon>
        <taxon>Aculeata</taxon>
        <taxon>Formicoidea</taxon>
        <taxon>Formicidae</taxon>
        <taxon>Myrmicinae</taxon>
        <taxon>Cardiocondyla</taxon>
    </lineage>
</organism>
<gene>
    <name evidence="1" type="ORF">PUN28_000385</name>
</gene>
<protein>
    <submittedName>
        <fullName evidence="1">Uncharacterized protein</fullName>
    </submittedName>
</protein>
<sequence length="114" mass="12709">MNYTLIELKCKGVTQCDSRVAFSIRIVARDTILQMSGCVNAGDVYVYVCVFENSVVPTKHVFARLSQTCASLADFSSLLASHSVRSILRERKLTRLILQLCTFLLDQSISQSKS</sequence>
<dbReference type="Proteomes" id="UP001430953">
    <property type="component" value="Unassembled WGS sequence"/>
</dbReference>
<proteinExistence type="predicted"/>
<dbReference type="EMBL" id="JADYXP020000001">
    <property type="protein sequence ID" value="KAL0132587.1"/>
    <property type="molecule type" value="Genomic_DNA"/>
</dbReference>
<dbReference type="AlphaFoldDB" id="A0AAW2GZ91"/>
<reference evidence="1 2" key="1">
    <citation type="submission" date="2023-03" db="EMBL/GenBank/DDBJ databases">
        <title>High recombination rates correlate with genetic variation in Cardiocondyla obscurior ants.</title>
        <authorList>
            <person name="Errbii M."/>
        </authorList>
    </citation>
    <scope>NUCLEOTIDE SEQUENCE [LARGE SCALE GENOMIC DNA]</scope>
    <source>
        <strain evidence="1">Alpha-2009</strain>
        <tissue evidence="1">Whole body</tissue>
    </source>
</reference>
<accession>A0AAW2GZ91</accession>
<evidence type="ECO:0000313" key="1">
    <source>
        <dbReference type="EMBL" id="KAL0132587.1"/>
    </source>
</evidence>
<evidence type="ECO:0000313" key="2">
    <source>
        <dbReference type="Proteomes" id="UP001430953"/>
    </source>
</evidence>